<name>A0A5M9JRR2_MONFR</name>
<proteinExistence type="predicted"/>
<feature type="compositionally biased region" description="Polar residues" evidence="1">
    <location>
        <begin position="11"/>
        <end position="23"/>
    </location>
</feature>
<gene>
    <name evidence="2" type="ORF">EYC84_000640</name>
</gene>
<dbReference type="Proteomes" id="UP000322873">
    <property type="component" value="Unassembled WGS sequence"/>
</dbReference>
<keyword evidence="3" id="KW-1185">Reference proteome</keyword>
<protein>
    <submittedName>
        <fullName evidence="2">Uncharacterized protein</fullName>
    </submittedName>
</protein>
<feature type="compositionally biased region" description="Basic and acidic residues" evidence="1">
    <location>
        <begin position="1047"/>
        <end position="1074"/>
    </location>
</feature>
<comment type="caution">
    <text evidence="2">The sequence shown here is derived from an EMBL/GenBank/DDBJ whole genome shotgun (WGS) entry which is preliminary data.</text>
</comment>
<dbReference type="OrthoDB" id="5371510at2759"/>
<feature type="region of interest" description="Disordered" evidence="1">
    <location>
        <begin position="1"/>
        <end position="74"/>
    </location>
</feature>
<reference evidence="2 3" key="1">
    <citation type="submission" date="2019-06" db="EMBL/GenBank/DDBJ databases">
        <title>Genome Sequence of the Brown Rot Fungal Pathogen Monilinia fructicola.</title>
        <authorList>
            <person name="De Miccolis Angelini R.M."/>
            <person name="Landi L."/>
            <person name="Abate D."/>
            <person name="Pollastro S."/>
            <person name="Romanazzi G."/>
            <person name="Faretra F."/>
        </authorList>
    </citation>
    <scope>NUCLEOTIDE SEQUENCE [LARGE SCALE GENOMIC DNA]</scope>
    <source>
        <strain evidence="2 3">Mfrc123</strain>
    </source>
</reference>
<feature type="compositionally biased region" description="Pro residues" evidence="1">
    <location>
        <begin position="678"/>
        <end position="689"/>
    </location>
</feature>
<accession>A0A5M9JRR2</accession>
<evidence type="ECO:0000256" key="1">
    <source>
        <dbReference type="SAM" id="MobiDB-lite"/>
    </source>
</evidence>
<sequence length="1101" mass="123098">MVTGFIPGNIICNTAENPSTSPRQTEKMDLQYEQKVPGKTNGNESRANFTSPGQIDETDLNDGQKTPSIDDVAPIFSSTWEDNTEKNLKERRARQELYDRDQSAVEYSKSLLDEGDTLVYISYPGDITFKDSNGFARPYKNYRVSSEKLKDLGSPKFSQMFEERSQYWARKRKGLLHHLPDGFKYVLDLTPSEEGDEAVELVSELSCSLGIRNWYLSEISCGVHKRLVSGDDEVPGPADISNKAAEKFKLKVRVDGHTDSAFSPLDPAIKSTFGENFVRTSLGRKVYPNGYSFGSGSLVEDNEMQRAIKNSLGGNLFAEMPGEIPVGGNCQRSSPVWPKKDVLDYCPIRHRFGVENLLRIIQGKVPKLDSAPKVWTLFVLAKYYECTDVVIDYVTSWIMTGNNVKFLAILPEASLNIGLGLKIPMITRAAFSVLVSEEALNVASRTFYNNHINRRKAYQYVRPRENLDEDLWNVIQHASQDFCDRIQKTITDLLDERMSWFLELPEYRKICKFEDYCYKNNNKGKKEETLHERRKSVIQKLLVNLRGYVRGRIVKCLDEELSLSQTTPESNHRREVEIFESGTQEEDLDSSHIYCGYGDRERVLLPYFWRSLRDLNWHDDPMNSPTTPTFSPQSPRPGKLFVDRSGICNTNTRILQTCVMHFNKEVNFAANKENYHSSPPPNPVPPKSAPKPIVDEESPNYAFMSAYNQDHAYHQARLAGIRALELELAQFDGKEDDAESMSSITTDASTKPLSGIPLRPKSDEFTVEHENGEYELGTEPGPSSKTSNNEKSLALKLLGNFWGNMGQISNASVEAYKAKPIIETSDLGLETDSVLSKGFPFADTSNPFSLTHNNSTNPPVEASPLDFSLSTFLNQIRFYIHEVCHSMLSRPDVLEFTMLTDSLLCLTDNEWQYLPLWAGGNDDGSGGVTSADVPPAYYSNVGGLTPGVQYKGVAGFVGVGSSVNTSLDVMDGSTRTVTMAGSDVGSASRSQAGMACDSDSESVFSVDSYDMVLVTPTGSGSDSEFEIVHGNEDEEIGDLFTVSGDSAGDREISDIEMAGDHEAKTKGKEDVKTNEDEDEDYMDWTDRDESEDDWEESFTDD</sequence>
<evidence type="ECO:0000313" key="2">
    <source>
        <dbReference type="EMBL" id="KAA8571320.1"/>
    </source>
</evidence>
<feature type="compositionally biased region" description="Polar residues" evidence="1">
    <location>
        <begin position="740"/>
        <end position="752"/>
    </location>
</feature>
<feature type="region of interest" description="Disordered" evidence="1">
    <location>
        <begin position="736"/>
        <end position="761"/>
    </location>
</feature>
<feature type="compositionally biased region" description="Polar residues" evidence="1">
    <location>
        <begin position="40"/>
        <end position="53"/>
    </location>
</feature>
<dbReference type="AlphaFoldDB" id="A0A5M9JRR2"/>
<evidence type="ECO:0000313" key="3">
    <source>
        <dbReference type="Proteomes" id="UP000322873"/>
    </source>
</evidence>
<dbReference type="EMBL" id="VICG01000006">
    <property type="protein sequence ID" value="KAA8571320.1"/>
    <property type="molecule type" value="Genomic_DNA"/>
</dbReference>
<feature type="region of interest" description="Disordered" evidence="1">
    <location>
        <begin position="672"/>
        <end position="695"/>
    </location>
</feature>
<organism evidence="2 3">
    <name type="scientific">Monilinia fructicola</name>
    <name type="common">Brown rot fungus</name>
    <name type="synonym">Ciboria fructicola</name>
    <dbReference type="NCBI Taxonomy" id="38448"/>
    <lineage>
        <taxon>Eukaryota</taxon>
        <taxon>Fungi</taxon>
        <taxon>Dikarya</taxon>
        <taxon>Ascomycota</taxon>
        <taxon>Pezizomycotina</taxon>
        <taxon>Leotiomycetes</taxon>
        <taxon>Helotiales</taxon>
        <taxon>Sclerotiniaceae</taxon>
        <taxon>Monilinia</taxon>
    </lineage>
</organism>
<feature type="compositionally biased region" description="Acidic residues" evidence="1">
    <location>
        <begin position="1075"/>
        <end position="1101"/>
    </location>
</feature>
<feature type="region of interest" description="Disordered" evidence="1">
    <location>
        <begin position="1041"/>
        <end position="1101"/>
    </location>
</feature>
<dbReference type="VEuPathDB" id="FungiDB:MFRU_046g00400"/>